<dbReference type="PROSITE" id="PS50932">
    <property type="entry name" value="HTH_LACI_2"/>
    <property type="match status" value="1"/>
</dbReference>
<accession>A0ABV7YB59</accession>
<dbReference type="Proteomes" id="UP001595699">
    <property type="component" value="Unassembled WGS sequence"/>
</dbReference>
<evidence type="ECO:0000256" key="3">
    <source>
        <dbReference type="ARBA" id="ARBA00023163"/>
    </source>
</evidence>
<dbReference type="SMART" id="SM00354">
    <property type="entry name" value="HTH_LACI"/>
    <property type="match status" value="1"/>
</dbReference>
<dbReference type="CDD" id="cd06293">
    <property type="entry name" value="PBP1_LacI-like"/>
    <property type="match status" value="1"/>
</dbReference>
<dbReference type="SUPFAM" id="SSF47413">
    <property type="entry name" value="lambda repressor-like DNA-binding domains"/>
    <property type="match status" value="1"/>
</dbReference>
<dbReference type="RefSeq" id="WP_372442324.1">
    <property type="nucleotide sequence ID" value="NZ_JAFBCM010000001.1"/>
</dbReference>
<dbReference type="SUPFAM" id="SSF53822">
    <property type="entry name" value="Periplasmic binding protein-like I"/>
    <property type="match status" value="1"/>
</dbReference>
<dbReference type="PANTHER" id="PTHR30146">
    <property type="entry name" value="LACI-RELATED TRANSCRIPTIONAL REPRESSOR"/>
    <property type="match status" value="1"/>
</dbReference>
<dbReference type="EMBL" id="JBHRZH010000006">
    <property type="protein sequence ID" value="MFC3760920.1"/>
    <property type="molecule type" value="Genomic_DNA"/>
</dbReference>
<gene>
    <name evidence="5" type="ORF">ACFOUW_08715</name>
</gene>
<keyword evidence="1" id="KW-0805">Transcription regulation</keyword>
<dbReference type="GO" id="GO:0003677">
    <property type="term" value="F:DNA binding"/>
    <property type="evidence" value="ECO:0007669"/>
    <property type="project" value="UniProtKB-KW"/>
</dbReference>
<dbReference type="PANTHER" id="PTHR30146:SF109">
    <property type="entry name" value="HTH-TYPE TRANSCRIPTIONAL REGULATOR GALS"/>
    <property type="match status" value="1"/>
</dbReference>
<dbReference type="InterPro" id="IPR028082">
    <property type="entry name" value="Peripla_BP_I"/>
</dbReference>
<reference evidence="6" key="1">
    <citation type="journal article" date="2019" name="Int. J. Syst. Evol. Microbiol.">
        <title>The Global Catalogue of Microorganisms (GCM) 10K type strain sequencing project: providing services to taxonomists for standard genome sequencing and annotation.</title>
        <authorList>
            <consortium name="The Broad Institute Genomics Platform"/>
            <consortium name="The Broad Institute Genome Sequencing Center for Infectious Disease"/>
            <person name="Wu L."/>
            <person name="Ma J."/>
        </authorList>
    </citation>
    <scope>NUCLEOTIDE SEQUENCE [LARGE SCALE GENOMIC DNA]</scope>
    <source>
        <strain evidence="6">CGMCC 4.7241</strain>
    </source>
</reference>
<evidence type="ECO:0000256" key="1">
    <source>
        <dbReference type="ARBA" id="ARBA00023015"/>
    </source>
</evidence>
<feature type="domain" description="HTH lacI-type" evidence="4">
    <location>
        <begin position="1"/>
        <end position="39"/>
    </location>
</feature>
<sequence>MSNVLNKPSLVAEGTRTRVEDAIRSLGFVRNGSARQLRAGTSQAIGAIVLDISNPFFTDVARGVEDRLAEDDRILILASSDEQRSKEERYLRLLEEQGVQGVLVSPAEADLSWLDATRARGTAVVLIDRTSPSTDMCSVSVDDVKGGELAATHLVEMGHQRIAFVNGPSKIRQCSDRRKGVRKALRTAGLPATSSLVEIVVETQNADGGERALEELLELPDPVTAIACVNDLTALGVLRGLMRHGIRVPEDVAVVGYDDVEFAAVLATPLTSVRQPRYQIGRAAAELLLDETRRDGTHRHRQIQFQPELIVRSSSQPRVARPRRTRRAAVSS</sequence>
<protein>
    <submittedName>
        <fullName evidence="5">LacI family DNA-binding transcriptional regulator</fullName>
    </submittedName>
</protein>
<keyword evidence="3" id="KW-0804">Transcription</keyword>
<dbReference type="InterPro" id="IPR000843">
    <property type="entry name" value="HTH_LacI"/>
</dbReference>
<comment type="caution">
    <text evidence="5">The sequence shown here is derived from an EMBL/GenBank/DDBJ whole genome shotgun (WGS) entry which is preliminary data.</text>
</comment>
<proteinExistence type="predicted"/>
<keyword evidence="2 5" id="KW-0238">DNA-binding</keyword>
<evidence type="ECO:0000313" key="6">
    <source>
        <dbReference type="Proteomes" id="UP001595699"/>
    </source>
</evidence>
<keyword evidence="6" id="KW-1185">Reference proteome</keyword>
<dbReference type="Pfam" id="PF00532">
    <property type="entry name" value="Peripla_BP_1"/>
    <property type="match status" value="1"/>
</dbReference>
<evidence type="ECO:0000313" key="5">
    <source>
        <dbReference type="EMBL" id="MFC3760920.1"/>
    </source>
</evidence>
<organism evidence="5 6">
    <name type="scientific">Tenggerimyces flavus</name>
    <dbReference type="NCBI Taxonomy" id="1708749"/>
    <lineage>
        <taxon>Bacteria</taxon>
        <taxon>Bacillati</taxon>
        <taxon>Actinomycetota</taxon>
        <taxon>Actinomycetes</taxon>
        <taxon>Propionibacteriales</taxon>
        <taxon>Nocardioidaceae</taxon>
        <taxon>Tenggerimyces</taxon>
    </lineage>
</organism>
<evidence type="ECO:0000256" key="2">
    <source>
        <dbReference type="ARBA" id="ARBA00023125"/>
    </source>
</evidence>
<dbReference type="Gene3D" id="3.40.50.2300">
    <property type="match status" value="2"/>
</dbReference>
<name>A0ABV7YB59_9ACTN</name>
<dbReference type="Gene3D" id="1.10.260.40">
    <property type="entry name" value="lambda repressor-like DNA-binding domains"/>
    <property type="match status" value="1"/>
</dbReference>
<evidence type="ECO:0000259" key="4">
    <source>
        <dbReference type="PROSITE" id="PS50932"/>
    </source>
</evidence>
<dbReference type="InterPro" id="IPR010982">
    <property type="entry name" value="Lambda_DNA-bd_dom_sf"/>
</dbReference>
<dbReference type="InterPro" id="IPR001761">
    <property type="entry name" value="Peripla_BP/Lac1_sug-bd_dom"/>
</dbReference>